<dbReference type="GO" id="GO:0016747">
    <property type="term" value="F:acyltransferase activity, transferring groups other than amino-acyl groups"/>
    <property type="evidence" value="ECO:0007669"/>
    <property type="project" value="InterPro"/>
</dbReference>
<dbReference type="InterPro" id="IPR016181">
    <property type="entry name" value="Acyl_CoA_acyltransferase"/>
</dbReference>
<dbReference type="SUPFAM" id="SSF55729">
    <property type="entry name" value="Acyl-CoA N-acyltransferases (Nat)"/>
    <property type="match status" value="1"/>
</dbReference>
<keyword evidence="2" id="KW-0012">Acyltransferase</keyword>
<dbReference type="PROSITE" id="PS51186">
    <property type="entry name" value="GNAT"/>
    <property type="match status" value="1"/>
</dbReference>
<dbReference type="InterPro" id="IPR000182">
    <property type="entry name" value="GNAT_dom"/>
</dbReference>
<gene>
    <name evidence="4" type="ORF">NZH93_25660</name>
</gene>
<dbReference type="Proteomes" id="UP001141259">
    <property type="component" value="Unassembled WGS sequence"/>
</dbReference>
<name>A0A9X3AGZ0_9PSEU</name>
<comment type="caution">
    <text evidence="4">The sequence shown here is derived from an EMBL/GenBank/DDBJ whole genome shotgun (WGS) entry which is preliminary data.</text>
</comment>
<evidence type="ECO:0000313" key="4">
    <source>
        <dbReference type="EMBL" id="MCS7480256.1"/>
    </source>
</evidence>
<dbReference type="EMBL" id="JANYMP010000013">
    <property type="protein sequence ID" value="MCS7480256.1"/>
    <property type="molecule type" value="Genomic_DNA"/>
</dbReference>
<dbReference type="PANTHER" id="PTHR43877">
    <property type="entry name" value="AMINOALKYLPHOSPHONATE N-ACETYLTRANSFERASE-RELATED-RELATED"/>
    <property type="match status" value="1"/>
</dbReference>
<dbReference type="CDD" id="cd04301">
    <property type="entry name" value="NAT_SF"/>
    <property type="match status" value="1"/>
</dbReference>
<evidence type="ECO:0000313" key="5">
    <source>
        <dbReference type="Proteomes" id="UP001141259"/>
    </source>
</evidence>
<evidence type="ECO:0000259" key="3">
    <source>
        <dbReference type="PROSITE" id="PS51186"/>
    </source>
</evidence>
<feature type="domain" description="N-acetyltransferase" evidence="3">
    <location>
        <begin position="2"/>
        <end position="191"/>
    </location>
</feature>
<dbReference type="RefSeq" id="WP_259625753.1">
    <property type="nucleotide sequence ID" value="NZ_JANYMP010000013.1"/>
</dbReference>
<sequence length="347" mass="37737">MVDVEVVDPNRAGEAVFRGIHEVLSTSQEVDLPDEEPVGYEDVVNQFRNPFPGLGAAHHWLGRRGGEVVAVATALFPEHDNEHVAIVLLTVHPKVRGQGIGTTVLRALVPELTARGRTVVEGIQVGRVGETWANALGFRTVNTTILQHLRFADADRSLWDVPVPEGYRVERWIGAAPNAIVASYAEAKNAIADSPRGEAELKERRWTVDLVREDEAVVAARGIEQRVVVAVHEATDEVVGMTEVWLQPLRKPWAYQRETTVIAAHRGHGLGRVVKAHMLRGLAGDRPDLVLSVTGTNADNVHMAAVNHALGFATVRSMVEVNGTVAGLLEALGGVDAEQRQAEHEHP</sequence>
<evidence type="ECO:0000256" key="1">
    <source>
        <dbReference type="ARBA" id="ARBA00022679"/>
    </source>
</evidence>
<evidence type="ECO:0000256" key="2">
    <source>
        <dbReference type="ARBA" id="ARBA00023315"/>
    </source>
</evidence>
<dbReference type="AlphaFoldDB" id="A0A9X3AGZ0"/>
<dbReference type="Gene3D" id="3.40.630.30">
    <property type="match status" value="1"/>
</dbReference>
<keyword evidence="1" id="KW-0808">Transferase</keyword>
<proteinExistence type="predicted"/>
<protein>
    <submittedName>
        <fullName evidence="4">GNAT family N-acetyltransferase</fullName>
    </submittedName>
</protein>
<accession>A0A9X3AGZ0</accession>
<keyword evidence="5" id="KW-1185">Reference proteome</keyword>
<reference evidence="4" key="1">
    <citation type="submission" date="2022-08" db="EMBL/GenBank/DDBJ databases">
        <authorList>
            <person name="Tistechok S."/>
            <person name="Samborskyy M."/>
            <person name="Roman I."/>
        </authorList>
    </citation>
    <scope>NUCLEOTIDE SEQUENCE</scope>
    <source>
        <strain evidence="4">DSM 103496</strain>
    </source>
</reference>
<dbReference type="InterPro" id="IPR050832">
    <property type="entry name" value="Bact_Acetyltransf"/>
</dbReference>
<dbReference type="Pfam" id="PF00583">
    <property type="entry name" value="Acetyltransf_1"/>
    <property type="match status" value="1"/>
</dbReference>
<organism evidence="4 5">
    <name type="scientific">Umezawaea endophytica</name>
    <dbReference type="NCBI Taxonomy" id="1654476"/>
    <lineage>
        <taxon>Bacteria</taxon>
        <taxon>Bacillati</taxon>
        <taxon>Actinomycetota</taxon>
        <taxon>Actinomycetes</taxon>
        <taxon>Pseudonocardiales</taxon>
        <taxon>Pseudonocardiaceae</taxon>
        <taxon>Umezawaea</taxon>
    </lineage>
</organism>